<evidence type="ECO:0000313" key="6">
    <source>
        <dbReference type="Proteomes" id="UP000822688"/>
    </source>
</evidence>
<dbReference type="PANTHER" id="PTHR47198:SF1">
    <property type="entry name" value="WD REPEAT-CONTAINING PROTEIN 91-LIKE ISOFORM X1"/>
    <property type="match status" value="1"/>
</dbReference>
<dbReference type="Pfam" id="PF23138">
    <property type="entry name" value="CTLH_Armc9"/>
    <property type="match status" value="1"/>
</dbReference>
<feature type="repeat" description="WD" evidence="1">
    <location>
        <begin position="352"/>
        <end position="383"/>
    </location>
</feature>
<dbReference type="PROSITE" id="PS50294">
    <property type="entry name" value="WD_REPEATS_REGION"/>
    <property type="match status" value="2"/>
</dbReference>
<evidence type="ECO:0000259" key="4">
    <source>
        <dbReference type="Pfam" id="PF23138"/>
    </source>
</evidence>
<evidence type="ECO:0000256" key="2">
    <source>
        <dbReference type="SAM" id="Coils"/>
    </source>
</evidence>
<dbReference type="EMBL" id="CM026432">
    <property type="protein sequence ID" value="KAG0555936.1"/>
    <property type="molecule type" value="Genomic_DNA"/>
</dbReference>
<feature type="compositionally biased region" description="Polar residues" evidence="3">
    <location>
        <begin position="241"/>
        <end position="257"/>
    </location>
</feature>
<feature type="region of interest" description="Disordered" evidence="3">
    <location>
        <begin position="274"/>
        <end position="295"/>
    </location>
</feature>
<keyword evidence="1" id="KW-0853">WD repeat</keyword>
<organism evidence="5 6">
    <name type="scientific">Ceratodon purpureus</name>
    <name type="common">Fire moss</name>
    <name type="synonym">Dicranum purpureum</name>
    <dbReference type="NCBI Taxonomy" id="3225"/>
    <lineage>
        <taxon>Eukaryota</taxon>
        <taxon>Viridiplantae</taxon>
        <taxon>Streptophyta</taxon>
        <taxon>Embryophyta</taxon>
        <taxon>Bryophyta</taxon>
        <taxon>Bryophytina</taxon>
        <taxon>Bryopsida</taxon>
        <taxon>Dicranidae</taxon>
        <taxon>Pseudoditrichales</taxon>
        <taxon>Ditrichaceae</taxon>
        <taxon>Ceratodon</taxon>
    </lineage>
</organism>
<accession>A0A8T0G9D3</accession>
<dbReference type="InterPro" id="IPR036322">
    <property type="entry name" value="WD40_repeat_dom_sf"/>
</dbReference>
<dbReference type="Pfam" id="PF00400">
    <property type="entry name" value="WD40"/>
    <property type="match status" value="3"/>
</dbReference>
<dbReference type="SUPFAM" id="SSF50978">
    <property type="entry name" value="WD40 repeat-like"/>
    <property type="match status" value="1"/>
</dbReference>
<dbReference type="Proteomes" id="UP000822688">
    <property type="component" value="Chromosome 11"/>
</dbReference>
<proteinExistence type="predicted"/>
<reference evidence="5 6" key="1">
    <citation type="submission" date="2020-06" db="EMBL/GenBank/DDBJ databases">
        <title>WGS assembly of Ceratodon purpureus strain R40.</title>
        <authorList>
            <person name="Carey S.B."/>
            <person name="Jenkins J."/>
            <person name="Shu S."/>
            <person name="Lovell J.T."/>
            <person name="Sreedasyam A."/>
            <person name="Maumus F."/>
            <person name="Tiley G.P."/>
            <person name="Fernandez-Pozo N."/>
            <person name="Barry K."/>
            <person name="Chen C."/>
            <person name="Wang M."/>
            <person name="Lipzen A."/>
            <person name="Daum C."/>
            <person name="Saski C.A."/>
            <person name="Payton A.C."/>
            <person name="Mcbreen J.C."/>
            <person name="Conrad R.E."/>
            <person name="Kollar L.M."/>
            <person name="Olsson S."/>
            <person name="Huttunen S."/>
            <person name="Landis J.B."/>
            <person name="Wickett N.J."/>
            <person name="Johnson M.G."/>
            <person name="Rensing S.A."/>
            <person name="Grimwood J."/>
            <person name="Schmutz J."/>
            <person name="Mcdaniel S.F."/>
        </authorList>
    </citation>
    <scope>NUCLEOTIDE SEQUENCE [LARGE SCALE GENOMIC DNA]</scope>
    <source>
        <strain evidence="5 6">R40</strain>
    </source>
</reference>
<name>A0A8T0G9D3_CERPU</name>
<evidence type="ECO:0000256" key="3">
    <source>
        <dbReference type="SAM" id="MobiDB-lite"/>
    </source>
</evidence>
<dbReference type="InterPro" id="IPR015943">
    <property type="entry name" value="WD40/YVTN_repeat-like_dom_sf"/>
</dbReference>
<protein>
    <recommendedName>
        <fullName evidence="4">ARMC9 CTLH-like domain-containing protein</fullName>
    </recommendedName>
</protein>
<feature type="region of interest" description="Disordered" evidence="3">
    <location>
        <begin position="237"/>
        <end position="259"/>
    </location>
</feature>
<gene>
    <name evidence="5" type="ORF">KC19_11G014100</name>
</gene>
<dbReference type="InterPro" id="IPR056327">
    <property type="entry name" value="ARMC9_CTLH-like_dom"/>
</dbReference>
<evidence type="ECO:0000256" key="1">
    <source>
        <dbReference type="PROSITE-ProRule" id="PRU00221"/>
    </source>
</evidence>
<dbReference type="AlphaFoldDB" id="A0A8T0G9D3"/>
<dbReference type="PROSITE" id="PS50082">
    <property type="entry name" value="WD_REPEATS_2"/>
    <property type="match status" value="3"/>
</dbReference>
<keyword evidence="6" id="KW-1185">Reference proteome</keyword>
<keyword evidence="2" id="KW-0175">Coiled coil</keyword>
<dbReference type="OrthoDB" id="538223at2759"/>
<dbReference type="Gene3D" id="2.130.10.10">
    <property type="entry name" value="YVTN repeat-like/Quinoprotein amine dehydrogenase"/>
    <property type="match status" value="2"/>
</dbReference>
<dbReference type="PANTHER" id="PTHR47198">
    <property type="entry name" value="OS05G0299300 PROTEIN"/>
    <property type="match status" value="1"/>
</dbReference>
<feature type="repeat" description="WD" evidence="1">
    <location>
        <begin position="634"/>
        <end position="668"/>
    </location>
</feature>
<comment type="caution">
    <text evidence="5">The sequence shown here is derived from an EMBL/GenBank/DDBJ whole genome shotgun (WGS) entry which is preliminary data.</text>
</comment>
<feature type="repeat" description="WD" evidence="1">
    <location>
        <begin position="499"/>
        <end position="533"/>
    </location>
</feature>
<feature type="domain" description="ARMC9 CTLH-like" evidence="4">
    <location>
        <begin position="53"/>
        <end position="170"/>
    </location>
</feature>
<sequence>MEPMQFAEGAVKEFLLFRGFTASLRSFEAELHSDVSQGFKVDRILDLIFKVYVPRFEADKLVNLFAFLNTLFVSSADVWLQQTVKKLEGDVKRYYIVHALQKERSDRVLDFFEHYGEALLRTGGDDWPAWFSLPYMKNPSTNANFKVYFSTEWLETLQVSLHNFLCEVFEGIRLPSLLKLGEEKSKSVESKNELEQLRKQNLELRESLKNKDEEISNLRRASPLSSSHSLKKLVADFRSSPRVSPSPTLKSNSSGKSIQGIEIETEPEVAAKEEFPVSSSGDYSIGKPPEGTSPTKWQAELHKAGRARKELITTYSSNSEPERADFEHSDNANFLGVTGEVSQISVQYQETFSGHTSAITRCRYSATGANIASASADGTVRIWAPDVAAATSRNATIMTGAEVLSLEWDHRSDRLLLLGTAERNIKAWNVEAKRVVCDLTTEAMFPRVLDLKCSPTDSVFCCAAASEINAHGEGVYGLGYGSLTIWNMRTWKAMTSLSLGQEPPVMTSVCFNHNGKILAAGATDGMIRIFDLRGNLPITGWPAHDGCSVSCLRFGHDQASIFSLGADGKILEWSLHNQGQILQSGDASPYCSLGSGVLPRHEFAIDSGGRHLLLTSNLTTAPLYQWGSSMTQTSLEHTAPITSVDWHPSLPMFLTGSADHSVRVTAVG</sequence>
<dbReference type="SMART" id="SM00320">
    <property type="entry name" value="WD40"/>
    <property type="match status" value="5"/>
</dbReference>
<dbReference type="InterPro" id="IPR001680">
    <property type="entry name" value="WD40_rpt"/>
</dbReference>
<evidence type="ECO:0000313" key="5">
    <source>
        <dbReference type="EMBL" id="KAG0555936.1"/>
    </source>
</evidence>
<feature type="coiled-coil region" evidence="2">
    <location>
        <begin position="180"/>
        <end position="221"/>
    </location>
</feature>